<accession>A0A5E4M715</accession>
<dbReference type="EMBL" id="CABPRJ010000063">
    <property type="protein sequence ID" value="VVC27120.1"/>
    <property type="molecule type" value="Genomic_DNA"/>
</dbReference>
<keyword evidence="2" id="KW-1185">Reference proteome</keyword>
<reference evidence="1 2" key="1">
    <citation type="submission" date="2019-08" db="EMBL/GenBank/DDBJ databases">
        <authorList>
            <person name="Alioto T."/>
            <person name="Alioto T."/>
            <person name="Gomez Garrido J."/>
        </authorList>
    </citation>
    <scope>NUCLEOTIDE SEQUENCE [LARGE SCALE GENOMIC DNA]</scope>
</reference>
<evidence type="ECO:0000313" key="1">
    <source>
        <dbReference type="EMBL" id="VVC27120.1"/>
    </source>
</evidence>
<protein>
    <submittedName>
        <fullName evidence="1">Uncharacterized protein</fullName>
    </submittedName>
</protein>
<name>A0A5E4M715_9HEMI</name>
<proteinExistence type="predicted"/>
<dbReference type="Proteomes" id="UP000325440">
    <property type="component" value="Unassembled WGS sequence"/>
</dbReference>
<sequence length="165" mass="18921">MPKRKYTFNEKLQSEYTFLKKCQKPGQEYKIECIVCGAAFSIEHGEQKLAADEGIFAYHTCKHSQSLNSMDCTSQLVRKLYEKKFTCGRTKTKSIITNVFLPYTVNVLKKDLLKCNFVSIMTDASNHNSQKMIPILVRYFLPDEGVKNNILEFNELSVETASLLT</sequence>
<evidence type="ECO:0000313" key="2">
    <source>
        <dbReference type="Proteomes" id="UP000325440"/>
    </source>
</evidence>
<dbReference type="AlphaFoldDB" id="A0A5E4M715"/>
<dbReference type="OrthoDB" id="6621614at2759"/>
<organism evidence="1 2">
    <name type="scientific">Cinara cedri</name>
    <dbReference type="NCBI Taxonomy" id="506608"/>
    <lineage>
        <taxon>Eukaryota</taxon>
        <taxon>Metazoa</taxon>
        <taxon>Ecdysozoa</taxon>
        <taxon>Arthropoda</taxon>
        <taxon>Hexapoda</taxon>
        <taxon>Insecta</taxon>
        <taxon>Pterygota</taxon>
        <taxon>Neoptera</taxon>
        <taxon>Paraneoptera</taxon>
        <taxon>Hemiptera</taxon>
        <taxon>Sternorrhyncha</taxon>
        <taxon>Aphidomorpha</taxon>
        <taxon>Aphidoidea</taxon>
        <taxon>Aphididae</taxon>
        <taxon>Lachninae</taxon>
        <taxon>Cinara</taxon>
    </lineage>
</organism>
<gene>
    <name evidence="1" type="ORF">CINCED_3A002328</name>
</gene>